<gene>
    <name evidence="1" type="ORF">HW554_03955</name>
</gene>
<evidence type="ECO:0000313" key="1">
    <source>
        <dbReference type="EMBL" id="NVO30351.1"/>
    </source>
</evidence>
<evidence type="ECO:0000313" key="2">
    <source>
        <dbReference type="Proteomes" id="UP000565521"/>
    </source>
</evidence>
<dbReference type="RefSeq" id="WP_176907051.1">
    <property type="nucleotide sequence ID" value="NZ_JABKAU010000005.1"/>
</dbReference>
<dbReference type="InterPro" id="IPR021866">
    <property type="entry name" value="SpoIIAA-like"/>
</dbReference>
<name>A0A7Y7PM52_9BACT</name>
<dbReference type="AlphaFoldDB" id="A0A7Y7PM52"/>
<dbReference type="Pfam" id="PF11964">
    <property type="entry name" value="SpoIIAA-like"/>
    <property type="match status" value="1"/>
</dbReference>
<comment type="caution">
    <text evidence="1">The sequence shown here is derived from an EMBL/GenBank/DDBJ whole genome shotgun (WGS) entry which is preliminary data.</text>
</comment>
<keyword evidence="2" id="KW-1185">Reference proteome</keyword>
<dbReference type="Proteomes" id="UP000565521">
    <property type="component" value="Unassembled WGS sequence"/>
</dbReference>
<reference evidence="1 2" key="1">
    <citation type="submission" date="2020-05" db="EMBL/GenBank/DDBJ databases">
        <title>Hymenobacter terrestris sp. nov. and Hymenobacter lapidiphilus sp. nov., isolated from regoliths in Antarctica.</title>
        <authorList>
            <person name="Sedlacek I."/>
            <person name="Pantucek R."/>
            <person name="Zeman M."/>
            <person name="Holochova P."/>
            <person name="Kralova S."/>
            <person name="Stankova E."/>
            <person name="Sedo O."/>
            <person name="Micenkova L."/>
            <person name="Svec P."/>
            <person name="Gupta V."/>
            <person name="Sood U."/>
            <person name="Korpole U.S."/>
            <person name="Lal R."/>
        </authorList>
    </citation>
    <scope>NUCLEOTIDE SEQUENCE [LARGE SCALE GENOMIC DNA]</scope>
    <source>
        <strain evidence="1 2">P5342</strain>
    </source>
</reference>
<accession>A0A7Y7PM52</accession>
<protein>
    <recommendedName>
        <fullName evidence="3">STAS/SEC14 domain-containing protein</fullName>
    </recommendedName>
</protein>
<organism evidence="1 2">
    <name type="scientific">Hymenobacter lapidiphilus</name>
    <dbReference type="NCBI Taxonomy" id="2608003"/>
    <lineage>
        <taxon>Bacteria</taxon>
        <taxon>Pseudomonadati</taxon>
        <taxon>Bacteroidota</taxon>
        <taxon>Cytophagia</taxon>
        <taxon>Cytophagales</taxon>
        <taxon>Hymenobacteraceae</taxon>
        <taxon>Hymenobacter</taxon>
    </lineage>
</organism>
<proteinExistence type="predicted"/>
<dbReference type="EMBL" id="JABKAU010000005">
    <property type="protein sequence ID" value="NVO30351.1"/>
    <property type="molecule type" value="Genomic_DNA"/>
</dbReference>
<evidence type="ECO:0008006" key="3">
    <source>
        <dbReference type="Google" id="ProtNLM"/>
    </source>
</evidence>
<sequence length="132" mass="15209">MEVLYDSPPLAISYDPAHEWLYVEWRGSHTAASARSGGEQILDCLRQQPCRKMLNDNTLVTSDWESAARWVGGEYYQQLAELRMRYVAWVCATNWSARKSMETAMLFITEPTVVLFDDVATAYTWLARQGRH</sequence>